<sequence>MELPTPYHIGGHYYVDDVSVGRLPDDETVRDCAGCRGYVYDDRWHVVARVRDTAAGRRQTHHYCSDDCLTAWLRLVTS</sequence>
<evidence type="ECO:0008006" key="3">
    <source>
        <dbReference type="Google" id="ProtNLM"/>
    </source>
</evidence>
<dbReference type="RefSeq" id="WP_220616925.1">
    <property type="nucleotide sequence ID" value="NZ_RKLR01000001.1"/>
</dbReference>
<gene>
    <name evidence="1" type="ORF">EGH21_02670</name>
</gene>
<dbReference type="Proteomes" id="UP001430377">
    <property type="component" value="Unassembled WGS sequence"/>
</dbReference>
<comment type="caution">
    <text evidence="1">The sequence shown here is derived from an EMBL/GenBank/DDBJ whole genome shotgun (WGS) entry which is preliminary data.</text>
</comment>
<proteinExistence type="predicted"/>
<accession>A0AAW4PNW5</accession>
<name>A0AAW4PNW5_9EURY</name>
<dbReference type="AlphaFoldDB" id="A0AAW4PNW5"/>
<dbReference type="EMBL" id="RKLR01000001">
    <property type="protein sequence ID" value="MBX0321929.1"/>
    <property type="molecule type" value="Genomic_DNA"/>
</dbReference>
<organism evidence="1 2">
    <name type="scientific">Haloarcula rubra</name>
    <dbReference type="NCBI Taxonomy" id="2487747"/>
    <lineage>
        <taxon>Archaea</taxon>
        <taxon>Methanobacteriati</taxon>
        <taxon>Methanobacteriota</taxon>
        <taxon>Stenosarchaea group</taxon>
        <taxon>Halobacteria</taxon>
        <taxon>Halobacteriales</taxon>
        <taxon>Haloarculaceae</taxon>
        <taxon>Haloarcula</taxon>
    </lineage>
</organism>
<dbReference type="Pfam" id="PF24461">
    <property type="entry name" value="DUF7576"/>
    <property type="match status" value="1"/>
</dbReference>
<evidence type="ECO:0000313" key="2">
    <source>
        <dbReference type="Proteomes" id="UP001430377"/>
    </source>
</evidence>
<evidence type="ECO:0000313" key="1">
    <source>
        <dbReference type="EMBL" id="MBX0321929.1"/>
    </source>
</evidence>
<keyword evidence="2" id="KW-1185">Reference proteome</keyword>
<protein>
    <recommendedName>
        <fullName evidence="3">TRASH domain-containing protein</fullName>
    </recommendedName>
</protein>
<reference evidence="1 2" key="1">
    <citation type="submission" date="2021-06" db="EMBL/GenBank/DDBJ databases">
        <title>Halomicroarcula sp. a new haloarchaeum isolated from saline soil.</title>
        <authorList>
            <person name="Duran-Viseras A."/>
            <person name="Sanchez-Porro C."/>
            <person name="Ventosa A."/>
        </authorList>
    </citation>
    <scope>NUCLEOTIDE SEQUENCE [LARGE SCALE GENOMIC DNA]</scope>
    <source>
        <strain evidence="1 2">F13</strain>
    </source>
</reference>
<dbReference type="InterPro" id="IPR055998">
    <property type="entry name" value="DUF7576"/>
</dbReference>